<keyword evidence="3" id="KW-0813">Transport</keyword>
<dbReference type="GO" id="GO:0005262">
    <property type="term" value="F:calcium channel activity"/>
    <property type="evidence" value="ECO:0007669"/>
    <property type="project" value="TreeGrafter"/>
</dbReference>
<evidence type="ECO:0000256" key="2">
    <source>
        <dbReference type="ARBA" id="ARBA00005653"/>
    </source>
</evidence>
<dbReference type="GO" id="GO:1990246">
    <property type="term" value="C:uniplex complex"/>
    <property type="evidence" value="ECO:0007669"/>
    <property type="project" value="TreeGrafter"/>
</dbReference>
<dbReference type="PANTHER" id="PTHR13462">
    <property type="entry name" value="CALCIUM UNIPORTER PROTEIN, MITOCHONDRIAL"/>
    <property type="match status" value="1"/>
</dbReference>
<evidence type="ECO:0000256" key="5">
    <source>
        <dbReference type="ARBA" id="ARBA00022692"/>
    </source>
</evidence>
<feature type="domain" description="Calcium uniporter protein C-terminal" evidence="10">
    <location>
        <begin position="168"/>
        <end position="326"/>
    </location>
</feature>
<keyword evidence="8" id="KW-0406">Ion transport</keyword>
<accession>A0A9P0YWY4</accession>
<evidence type="ECO:0000256" key="8">
    <source>
        <dbReference type="ARBA" id="ARBA00023065"/>
    </source>
</evidence>
<keyword evidence="4" id="KW-0109">Calcium transport</keyword>
<evidence type="ECO:0000256" key="3">
    <source>
        <dbReference type="ARBA" id="ARBA00022448"/>
    </source>
</evidence>
<dbReference type="Proteomes" id="UP001152484">
    <property type="component" value="Unassembled WGS sequence"/>
</dbReference>
<dbReference type="Pfam" id="PF04678">
    <property type="entry name" value="MCU"/>
    <property type="match status" value="1"/>
</dbReference>
<evidence type="ECO:0000256" key="4">
    <source>
        <dbReference type="ARBA" id="ARBA00022568"/>
    </source>
</evidence>
<protein>
    <recommendedName>
        <fullName evidence="10">Calcium uniporter protein C-terminal domain-containing protein</fullName>
    </recommendedName>
</protein>
<dbReference type="GO" id="GO:0036444">
    <property type="term" value="P:calcium import into the mitochondrion"/>
    <property type="evidence" value="ECO:0007669"/>
    <property type="project" value="TreeGrafter"/>
</dbReference>
<dbReference type="GO" id="GO:0051560">
    <property type="term" value="P:mitochondrial calcium ion homeostasis"/>
    <property type="evidence" value="ECO:0007669"/>
    <property type="project" value="InterPro"/>
</dbReference>
<dbReference type="PANTHER" id="PTHR13462:SF17">
    <property type="entry name" value="CALCIUM UNIPORTER PROTEIN 4, MITOCHONDRIAL"/>
    <property type="match status" value="1"/>
</dbReference>
<comment type="caution">
    <text evidence="11">The sequence shown here is derived from an EMBL/GenBank/DDBJ whole genome shotgun (WGS) entry which is preliminary data.</text>
</comment>
<keyword evidence="6" id="KW-0106">Calcium</keyword>
<evidence type="ECO:0000313" key="11">
    <source>
        <dbReference type="EMBL" id="CAH9077977.1"/>
    </source>
</evidence>
<evidence type="ECO:0000313" key="12">
    <source>
        <dbReference type="Proteomes" id="UP001152484"/>
    </source>
</evidence>
<evidence type="ECO:0000256" key="6">
    <source>
        <dbReference type="ARBA" id="ARBA00022837"/>
    </source>
</evidence>
<evidence type="ECO:0000256" key="7">
    <source>
        <dbReference type="ARBA" id="ARBA00022989"/>
    </source>
</evidence>
<evidence type="ECO:0000259" key="10">
    <source>
        <dbReference type="Pfam" id="PF04678"/>
    </source>
</evidence>
<evidence type="ECO:0000256" key="9">
    <source>
        <dbReference type="ARBA" id="ARBA00023136"/>
    </source>
</evidence>
<keyword evidence="5" id="KW-0812">Transmembrane</keyword>
<proteinExistence type="inferred from homology"/>
<comment type="similarity">
    <text evidence="2">Belongs to the MCU (TC 1.A.77) family.</text>
</comment>
<dbReference type="OrthoDB" id="278338at2759"/>
<keyword evidence="9" id="KW-0472">Membrane</keyword>
<dbReference type="AlphaFoldDB" id="A0A9P0YWY4"/>
<dbReference type="GO" id="GO:0015292">
    <property type="term" value="F:uniporter activity"/>
    <property type="evidence" value="ECO:0007669"/>
    <property type="project" value="TreeGrafter"/>
</dbReference>
<comment type="subcellular location">
    <subcellularLocation>
        <location evidence="1">Membrane</location>
        <topology evidence="1">Multi-pass membrane protein</topology>
    </subcellularLocation>
</comment>
<organism evidence="11 12">
    <name type="scientific">Cuscuta europaea</name>
    <name type="common">European dodder</name>
    <dbReference type="NCBI Taxonomy" id="41803"/>
    <lineage>
        <taxon>Eukaryota</taxon>
        <taxon>Viridiplantae</taxon>
        <taxon>Streptophyta</taxon>
        <taxon>Embryophyta</taxon>
        <taxon>Tracheophyta</taxon>
        <taxon>Spermatophyta</taxon>
        <taxon>Magnoliopsida</taxon>
        <taxon>eudicotyledons</taxon>
        <taxon>Gunneridae</taxon>
        <taxon>Pentapetalae</taxon>
        <taxon>asterids</taxon>
        <taxon>lamiids</taxon>
        <taxon>Solanales</taxon>
        <taxon>Convolvulaceae</taxon>
        <taxon>Cuscuteae</taxon>
        <taxon>Cuscuta</taxon>
        <taxon>Cuscuta subgen. Cuscuta</taxon>
    </lineage>
</organism>
<dbReference type="EMBL" id="CAMAPE010000010">
    <property type="protein sequence ID" value="CAH9077977.1"/>
    <property type="molecule type" value="Genomic_DNA"/>
</dbReference>
<name>A0A9P0YWY4_CUSEU</name>
<dbReference type="InterPro" id="IPR039055">
    <property type="entry name" value="MCU_fam"/>
</dbReference>
<reference evidence="11" key="1">
    <citation type="submission" date="2022-07" db="EMBL/GenBank/DDBJ databases">
        <authorList>
            <person name="Macas J."/>
            <person name="Novak P."/>
            <person name="Neumann P."/>
        </authorList>
    </citation>
    <scope>NUCLEOTIDE SEQUENCE</scope>
</reference>
<keyword evidence="7" id="KW-1133">Transmembrane helix</keyword>
<dbReference type="InterPro" id="IPR006769">
    <property type="entry name" value="MCU_C"/>
</dbReference>
<keyword evidence="12" id="KW-1185">Reference proteome</keyword>
<evidence type="ECO:0000256" key="1">
    <source>
        <dbReference type="ARBA" id="ARBA00004141"/>
    </source>
</evidence>
<sequence length="346" mass="39204">MALRTTLARRLFSLKQADSAAPVTHSPATVEKYLAPQNASRLSFHRELITPPDGTVGAFFQRFLHKKAAVQATRLPDFVSTPDGDGLRKKLWPVNISGDRIRLDGLVPPPPVTVPKDGIGEISINDVKKILRCSQMEKVRSRVRNIPVNCVSYLEFVNICGGGCGNTEQALEYAKMMDESGSVIVLGDVVLLHPHKVAKSMEKIISETNAPPNDPRRKQLERMEHEKRMIDQKAQSLVKGELYCGLGYLAVQTLGFIRLTFWELSWDVMEPICFFVTSFHFGLAYTFFLRTSKEPSFEGYFQRRFKTKQEKLMKMYNFDVEKYNMLKKSFYHMDNHHLTGGGALPG</sequence>
<gene>
    <name evidence="11" type="ORF">CEURO_LOCUS6523</name>
</gene>